<dbReference type="EMBL" id="JACIVA010000042">
    <property type="protein sequence ID" value="MBB1097112.1"/>
    <property type="molecule type" value="Genomic_DNA"/>
</dbReference>
<dbReference type="AlphaFoldDB" id="A0A7W3YNA9"/>
<reference evidence="1 2" key="1">
    <citation type="submission" date="2020-07" db="EMBL/GenBank/DDBJ databases">
        <title>Description of Limosilactobacillus balticus sp. nov., Limosilactobacillus agrestis sp. nov., Limosilactobacillus albertensis sp. nov., Limosilactobacillus rudii sp. nov., Limosilactobacillus fastidiosus sp. nov., five novel Limosilactobacillus species isolated from the vertebrate gastrointestinal tract, and proposal of 6 subspecies of Limosilactobacillus reuteri adapted to the gastrointestinal tract of specific vertebrate hosts.</title>
        <authorList>
            <person name="Li F."/>
            <person name="Cheng C."/>
            <person name="Zheng J."/>
            <person name="Quevedo R.M."/>
            <person name="Li J."/>
            <person name="Roos S."/>
            <person name="Gaenzle M.G."/>
            <person name="Walter J."/>
        </authorList>
    </citation>
    <scope>NUCLEOTIDE SEQUENCE [LARGE SCALE GENOMIC DNA]</scope>
    <source>
        <strain evidence="1 2">STM2_1</strain>
    </source>
</reference>
<accession>A0A7W3YNA9</accession>
<dbReference type="RefSeq" id="WP_182595860.1">
    <property type="nucleotide sequence ID" value="NZ_JACIVA010000042.1"/>
</dbReference>
<name>A0A7W3YNA9_9LACO</name>
<gene>
    <name evidence="1" type="ORF">H5S09_04030</name>
</gene>
<proteinExistence type="predicted"/>
<dbReference type="Proteomes" id="UP000517106">
    <property type="component" value="Unassembled WGS sequence"/>
</dbReference>
<evidence type="ECO:0000313" key="2">
    <source>
        <dbReference type="Proteomes" id="UP000517106"/>
    </source>
</evidence>
<protein>
    <submittedName>
        <fullName evidence="1">Uncharacterized protein</fullName>
    </submittedName>
</protein>
<keyword evidence="2" id="KW-1185">Reference proteome</keyword>
<evidence type="ECO:0000313" key="1">
    <source>
        <dbReference type="EMBL" id="MBB1097112.1"/>
    </source>
</evidence>
<organism evidence="1 2">
    <name type="scientific">Limosilactobacillus rudii</name>
    <dbReference type="NCBI Taxonomy" id="2759755"/>
    <lineage>
        <taxon>Bacteria</taxon>
        <taxon>Bacillati</taxon>
        <taxon>Bacillota</taxon>
        <taxon>Bacilli</taxon>
        <taxon>Lactobacillales</taxon>
        <taxon>Lactobacillaceae</taxon>
        <taxon>Limosilactobacillus</taxon>
    </lineage>
</organism>
<comment type="caution">
    <text evidence="1">The sequence shown here is derived from an EMBL/GenBank/DDBJ whole genome shotgun (WGS) entry which is preliminary data.</text>
</comment>
<sequence length="70" mass="7749">MNNPTDILKAINEQTKEKFDNFILMADGGEKTLITGEGSREDMAYLLYEAAKKAPQIRLAMIAALTMLGE</sequence>